<comment type="caution">
    <text evidence="5">The sequence shown here is derived from an EMBL/GenBank/DDBJ whole genome shotgun (WGS) entry which is preliminary data.</text>
</comment>
<evidence type="ECO:0000256" key="1">
    <source>
        <dbReference type="ARBA" id="ARBA00022737"/>
    </source>
</evidence>
<feature type="repeat" description="TPR" evidence="3">
    <location>
        <begin position="141"/>
        <end position="174"/>
    </location>
</feature>
<dbReference type="PANTHER" id="PTHR44858">
    <property type="entry name" value="TETRATRICOPEPTIDE REPEAT PROTEIN 6"/>
    <property type="match status" value="1"/>
</dbReference>
<dbReference type="Proteomes" id="UP000051380">
    <property type="component" value="Unassembled WGS sequence"/>
</dbReference>
<dbReference type="Pfam" id="PF13432">
    <property type="entry name" value="TPR_16"/>
    <property type="match status" value="1"/>
</dbReference>
<dbReference type="InterPro" id="IPR011990">
    <property type="entry name" value="TPR-like_helical_dom_sf"/>
</dbReference>
<accession>A0A0R3C993</accession>
<dbReference type="Gene3D" id="1.20.1270.180">
    <property type="match status" value="1"/>
</dbReference>
<dbReference type="Pfam" id="PF00515">
    <property type="entry name" value="TPR_1"/>
    <property type="match status" value="2"/>
</dbReference>
<organism evidence="5 6">
    <name type="scientific">Bradyrhizobium yuanmingense</name>
    <dbReference type="NCBI Taxonomy" id="108015"/>
    <lineage>
        <taxon>Bacteria</taxon>
        <taxon>Pseudomonadati</taxon>
        <taxon>Pseudomonadota</taxon>
        <taxon>Alphaproteobacteria</taxon>
        <taxon>Hyphomicrobiales</taxon>
        <taxon>Nitrobacteraceae</taxon>
        <taxon>Bradyrhizobium</taxon>
    </lineage>
</organism>
<evidence type="ECO:0000256" key="4">
    <source>
        <dbReference type="SAM" id="SignalP"/>
    </source>
</evidence>
<gene>
    <name evidence="5" type="ORF">AOQ72_23915</name>
</gene>
<dbReference type="STRING" id="108015.GA0061099_1003157"/>
<feature type="repeat" description="TPR" evidence="3">
    <location>
        <begin position="310"/>
        <end position="343"/>
    </location>
</feature>
<dbReference type="GO" id="GO:0046813">
    <property type="term" value="P:receptor-mediated virion attachment to host cell"/>
    <property type="evidence" value="ECO:0007669"/>
    <property type="project" value="TreeGrafter"/>
</dbReference>
<feature type="repeat" description="TPR" evidence="3">
    <location>
        <begin position="209"/>
        <end position="242"/>
    </location>
</feature>
<reference evidence="5 6" key="1">
    <citation type="submission" date="2015-09" db="EMBL/GenBank/DDBJ databases">
        <title>Draft Genome Sequence of the Strain BR 3267 (Bradyrhizobium yuanmingense) recommended as inoculant for cowpea in Brazil.</title>
        <authorList>
            <person name="Simoes-Araujo J.L."/>
            <person name="Zilli J.E."/>
        </authorList>
    </citation>
    <scope>NUCLEOTIDE SEQUENCE [LARGE SCALE GENOMIC DNA]</scope>
    <source>
        <strain evidence="5 6">BR3267</strain>
    </source>
</reference>
<dbReference type="Pfam" id="PF13181">
    <property type="entry name" value="TPR_8"/>
    <property type="match status" value="1"/>
</dbReference>
<protein>
    <submittedName>
        <fullName evidence="5">Uncharacterized protein</fullName>
    </submittedName>
</protein>
<keyword evidence="1" id="KW-0677">Repeat</keyword>
<dbReference type="PANTHER" id="PTHR44858:SF1">
    <property type="entry name" value="UDP-N-ACETYLGLUCOSAMINE--PEPTIDE N-ACETYLGLUCOSAMINYLTRANSFERASE SPINDLY-RELATED"/>
    <property type="match status" value="1"/>
</dbReference>
<dbReference type="Pfam" id="PF13414">
    <property type="entry name" value="TPR_11"/>
    <property type="match status" value="1"/>
</dbReference>
<name>A0A0R3C993_9BRAD</name>
<dbReference type="PROSITE" id="PS50293">
    <property type="entry name" value="TPR_REGION"/>
    <property type="match status" value="4"/>
</dbReference>
<dbReference type="RefSeq" id="WP_057028264.1">
    <property type="nucleotide sequence ID" value="NZ_LJYF01000029.1"/>
</dbReference>
<dbReference type="SUPFAM" id="SSF48452">
    <property type="entry name" value="TPR-like"/>
    <property type="match status" value="1"/>
</dbReference>
<sequence>MCGTHASAQALSPAKISLRALFLGAAMSFVLAAPAAASTECVLGSKAAPVELISACSAIIDQTANSAAERSAALVVRAEANAQTLGGQSQALRDLDRAIALDGKNAKAWRVRGDLLREAGGDLNRAAADLTKAIELDPQDAEAYELRGVVYTNQRRLDRALADYDQAIKLKPDDAQAWSDRGVAYYLGGDNEKAIRNFDEALRLDPDRARTYTNRGAAYKKLGQLEKAVADDGEAIRLDPKVPEYYDNRGLTYAAMGEYDKAIADYDQAIRREQRANFLTNRGDSYQFKGELGAALSDYEAALKLDPNFAKTYNNRAVLYKKMGERKKALADYETALKLDPGNENAANGRRSMIAEIARFGAASPGPMHARSADDSGPSFKCASAKREVEKVICADPQLGVLDRQIAETYERVLRASKGRSASDLRKTQREFLTTRNASFRRPGYDLKRIMQDRLQRLNAMES</sequence>
<dbReference type="InterPro" id="IPR050498">
    <property type="entry name" value="Ycf3"/>
</dbReference>
<evidence type="ECO:0000313" key="5">
    <source>
        <dbReference type="EMBL" id="KRP94265.1"/>
    </source>
</evidence>
<dbReference type="InterPro" id="IPR019734">
    <property type="entry name" value="TPR_rpt"/>
</dbReference>
<dbReference type="AlphaFoldDB" id="A0A0R3C993"/>
<keyword evidence="4" id="KW-0732">Signal</keyword>
<evidence type="ECO:0000256" key="3">
    <source>
        <dbReference type="PROSITE-ProRule" id="PRU00339"/>
    </source>
</evidence>
<dbReference type="Gene3D" id="1.25.40.10">
    <property type="entry name" value="Tetratricopeptide repeat domain"/>
    <property type="match status" value="4"/>
</dbReference>
<evidence type="ECO:0000256" key="2">
    <source>
        <dbReference type="ARBA" id="ARBA00022803"/>
    </source>
</evidence>
<dbReference type="PROSITE" id="PS50005">
    <property type="entry name" value="TPR"/>
    <property type="match status" value="5"/>
</dbReference>
<dbReference type="SMART" id="SM00028">
    <property type="entry name" value="TPR"/>
    <property type="match status" value="7"/>
</dbReference>
<feature type="chain" id="PRO_5006434088" evidence="4">
    <location>
        <begin position="33"/>
        <end position="463"/>
    </location>
</feature>
<keyword evidence="2 3" id="KW-0802">TPR repeat</keyword>
<proteinExistence type="predicted"/>
<dbReference type="OrthoDB" id="9814069at2"/>
<dbReference type="GO" id="GO:0009279">
    <property type="term" value="C:cell outer membrane"/>
    <property type="evidence" value="ECO:0007669"/>
    <property type="project" value="TreeGrafter"/>
</dbReference>
<dbReference type="EMBL" id="LJYF01000029">
    <property type="protein sequence ID" value="KRP94265.1"/>
    <property type="molecule type" value="Genomic_DNA"/>
</dbReference>
<feature type="repeat" description="TPR" evidence="3">
    <location>
        <begin position="243"/>
        <end position="276"/>
    </location>
</feature>
<feature type="signal peptide" evidence="4">
    <location>
        <begin position="1"/>
        <end position="32"/>
    </location>
</feature>
<evidence type="ECO:0000313" key="6">
    <source>
        <dbReference type="Proteomes" id="UP000051380"/>
    </source>
</evidence>
<feature type="repeat" description="TPR" evidence="3">
    <location>
        <begin position="175"/>
        <end position="208"/>
    </location>
</feature>